<dbReference type="RefSeq" id="WP_369704438.1">
    <property type="nucleotide sequence ID" value="NZ_JBGEWD010000008.1"/>
</dbReference>
<dbReference type="EMBL" id="JBGEWD010000008">
    <property type="protein sequence ID" value="MEY8000552.1"/>
    <property type="molecule type" value="Genomic_DNA"/>
</dbReference>
<gene>
    <name evidence="1" type="ORF">AB8U03_10155</name>
</gene>
<name>A0ABV4BR59_9CLOT</name>
<sequence>MLTLRAHHLLCIQGYLGKGYSKAFVKNMDKVVDSLKDTTLIKVISKVDDICIACPHALENDCCESEDKVSFFDTSVLETLKIKVNNMYPYGILLDIIRKNLTLKSFKEICVTCTWFSYGYCERGCFYAGHSSQT</sequence>
<proteinExistence type="predicted"/>
<organism evidence="1 2">
    <name type="scientific">Clostridium moutaii</name>
    <dbReference type="NCBI Taxonomy" id="3240932"/>
    <lineage>
        <taxon>Bacteria</taxon>
        <taxon>Bacillati</taxon>
        <taxon>Bacillota</taxon>
        <taxon>Clostridia</taxon>
        <taxon>Eubacteriales</taxon>
        <taxon>Clostridiaceae</taxon>
        <taxon>Clostridium</taxon>
    </lineage>
</organism>
<reference evidence="1 2" key="1">
    <citation type="submission" date="2024-08" db="EMBL/GenBank/DDBJ databases">
        <title>Clostridium lapicellarii sp. nov., and Clostridium renhuaiense sp. nov., two species isolated from the mud in a fermentation cellar used for producing sauce-flavour Chinese liquors.</title>
        <authorList>
            <person name="Yang F."/>
            <person name="Wang H."/>
            <person name="Chen L.Q."/>
            <person name="Zhou N."/>
            <person name="Lu J.J."/>
            <person name="Pu X.X."/>
            <person name="Wan B."/>
            <person name="Wang L."/>
            <person name="Liu S.J."/>
        </authorList>
    </citation>
    <scope>NUCLEOTIDE SEQUENCE [LARGE SCALE GENOMIC DNA]</scope>
    <source>
        <strain evidence="1 2">MT-5</strain>
    </source>
</reference>
<evidence type="ECO:0000313" key="1">
    <source>
        <dbReference type="EMBL" id="MEY8000552.1"/>
    </source>
</evidence>
<evidence type="ECO:0000313" key="2">
    <source>
        <dbReference type="Proteomes" id="UP001564657"/>
    </source>
</evidence>
<protein>
    <submittedName>
        <fullName evidence="1">DUF1284 domain-containing protein</fullName>
    </submittedName>
</protein>
<dbReference type="Proteomes" id="UP001564657">
    <property type="component" value="Unassembled WGS sequence"/>
</dbReference>
<dbReference type="Pfam" id="PF06935">
    <property type="entry name" value="DUF1284"/>
    <property type="match status" value="1"/>
</dbReference>
<dbReference type="InterPro" id="IPR009702">
    <property type="entry name" value="DUF1284"/>
</dbReference>
<comment type="caution">
    <text evidence="1">The sequence shown here is derived from an EMBL/GenBank/DDBJ whole genome shotgun (WGS) entry which is preliminary data.</text>
</comment>
<keyword evidence="2" id="KW-1185">Reference proteome</keyword>
<accession>A0ABV4BR59</accession>